<dbReference type="Gene3D" id="1.10.10.10">
    <property type="entry name" value="Winged helix-like DNA-binding domain superfamily/Winged helix DNA-binding domain"/>
    <property type="match status" value="1"/>
</dbReference>
<dbReference type="Proteomes" id="UP000199370">
    <property type="component" value="Unassembled WGS sequence"/>
</dbReference>
<gene>
    <name evidence="2" type="ORF">SAMN05192554_11485</name>
</gene>
<proteinExistence type="predicted"/>
<dbReference type="InterPro" id="IPR036388">
    <property type="entry name" value="WH-like_DNA-bd_sf"/>
</dbReference>
<dbReference type="GO" id="GO:0003677">
    <property type="term" value="F:DNA binding"/>
    <property type="evidence" value="ECO:0007669"/>
    <property type="project" value="InterPro"/>
</dbReference>
<dbReference type="GO" id="GO:0006355">
    <property type="term" value="P:regulation of DNA-templated transcription"/>
    <property type="evidence" value="ECO:0007669"/>
    <property type="project" value="InterPro"/>
</dbReference>
<dbReference type="PRINTS" id="PR00038">
    <property type="entry name" value="HTHLUXR"/>
</dbReference>
<evidence type="ECO:0000313" key="3">
    <source>
        <dbReference type="Proteomes" id="UP000199370"/>
    </source>
</evidence>
<dbReference type="EMBL" id="FNIA01000014">
    <property type="protein sequence ID" value="SDN08648.1"/>
    <property type="molecule type" value="Genomic_DNA"/>
</dbReference>
<feature type="domain" description="DUF8048" evidence="1">
    <location>
        <begin position="6"/>
        <end position="105"/>
    </location>
</feature>
<evidence type="ECO:0000259" key="1">
    <source>
        <dbReference type="Pfam" id="PF26222"/>
    </source>
</evidence>
<dbReference type="InterPro" id="IPR000792">
    <property type="entry name" value="Tscrpt_reg_LuxR_C"/>
</dbReference>
<dbReference type="OrthoDB" id="383206at2157"/>
<sequence>MPATTPFSASRVADVACDRGVDSDRLADALATIHADLAEGGDAVKRHYDDEYDQPWHATEDGLATVLFIGTDVWTQLGERLDLPAELRDAAMAVHAAFARDVMDESVPGSEPLVLPSSRVASLVRAGLSLRQAQVQVLRNEGRSQRAIADALGLDVGTVKTHAYRIDRKVDEARALLAAVDDGED</sequence>
<evidence type="ECO:0000313" key="2">
    <source>
        <dbReference type="EMBL" id="SDN08648.1"/>
    </source>
</evidence>
<accession>A0A1G9YHH4</accession>
<protein>
    <recommendedName>
        <fullName evidence="1">DUF8048 domain-containing protein</fullName>
    </recommendedName>
</protein>
<dbReference type="AlphaFoldDB" id="A0A1G9YHH4"/>
<dbReference type="RefSeq" id="WP_089734509.1">
    <property type="nucleotide sequence ID" value="NZ_FNIA01000014.1"/>
</dbReference>
<name>A0A1G9YHH4_9EURY</name>
<dbReference type="InterPro" id="IPR058361">
    <property type="entry name" value="DUF8048"/>
</dbReference>
<organism evidence="2 3">
    <name type="scientific">Haloarchaeobius iranensis</name>
    <dbReference type="NCBI Taxonomy" id="996166"/>
    <lineage>
        <taxon>Archaea</taxon>
        <taxon>Methanobacteriati</taxon>
        <taxon>Methanobacteriota</taxon>
        <taxon>Stenosarchaea group</taxon>
        <taxon>Halobacteria</taxon>
        <taxon>Halobacteriales</taxon>
        <taxon>Halorubellaceae</taxon>
        <taxon>Haloarchaeobius</taxon>
    </lineage>
</organism>
<dbReference type="Pfam" id="PF26222">
    <property type="entry name" value="DUF8048"/>
    <property type="match status" value="1"/>
</dbReference>
<keyword evidence="3" id="KW-1185">Reference proteome</keyword>
<dbReference type="SUPFAM" id="SSF46894">
    <property type="entry name" value="C-terminal effector domain of the bipartite response regulators"/>
    <property type="match status" value="1"/>
</dbReference>
<dbReference type="InterPro" id="IPR016032">
    <property type="entry name" value="Sig_transdc_resp-reg_C-effctor"/>
</dbReference>
<reference evidence="2 3" key="1">
    <citation type="submission" date="2016-10" db="EMBL/GenBank/DDBJ databases">
        <authorList>
            <person name="de Groot N.N."/>
        </authorList>
    </citation>
    <scope>NUCLEOTIDE SEQUENCE [LARGE SCALE GENOMIC DNA]</scope>
    <source>
        <strain evidence="3">EB21,IBRC-M 10013,KCTC 4048</strain>
    </source>
</reference>